<evidence type="ECO:0000256" key="6">
    <source>
        <dbReference type="HAMAP-Rule" id="MF_01216"/>
    </source>
</evidence>
<feature type="domain" description="Flavodoxin-like fold" evidence="7">
    <location>
        <begin position="2"/>
        <end position="201"/>
    </location>
</feature>
<accession>A0A0X7K2S6</accession>
<evidence type="ECO:0000256" key="1">
    <source>
        <dbReference type="ARBA" id="ARBA00022630"/>
    </source>
</evidence>
<dbReference type="GO" id="GO:0010181">
    <property type="term" value="F:FMN binding"/>
    <property type="evidence" value="ECO:0007669"/>
    <property type="project" value="UniProtKB-UniRule"/>
</dbReference>
<name>A0A0X7K2S6_9PSED</name>
<dbReference type="OrthoDB" id="9787136at2"/>
<comment type="cofactor">
    <cofactor evidence="6">
        <name>FMN</name>
        <dbReference type="ChEBI" id="CHEBI:58210"/>
    </cofactor>
    <text evidence="6">Binds 1 FMN per subunit.</text>
</comment>
<dbReference type="EC" id="1.6.5.-" evidence="6"/>
<comment type="caution">
    <text evidence="6">Lacks conserved residue(s) required for the propagation of feature annotation.</text>
</comment>
<dbReference type="SUPFAM" id="SSF52218">
    <property type="entry name" value="Flavoproteins"/>
    <property type="match status" value="1"/>
</dbReference>
<dbReference type="InterPro" id="IPR023048">
    <property type="entry name" value="NADH:quinone_OxRdtase_FMN_depd"/>
</dbReference>
<gene>
    <name evidence="6" type="primary">azoR</name>
    <name evidence="8" type="ORF">AWV77_15270</name>
</gene>
<dbReference type="Pfam" id="PF02525">
    <property type="entry name" value="Flavodoxin_2"/>
    <property type="match status" value="1"/>
</dbReference>
<comment type="caution">
    <text evidence="8">The sequence shown here is derived from an EMBL/GenBank/DDBJ whole genome shotgun (WGS) entry which is preliminary data.</text>
</comment>
<reference evidence="9" key="1">
    <citation type="submission" date="2016-01" db="EMBL/GenBank/DDBJ databases">
        <authorList>
            <person name="Gamez R.M."/>
            <person name="Rodriguez F."/>
            <person name="Bernal J.F."/>
            <person name="Agarwala R."/>
            <person name="Landsman D."/>
            <person name="Marino-Ramirez L."/>
        </authorList>
    </citation>
    <scope>NUCLEOTIDE SEQUENCE [LARGE SCALE GENOMIC DNA]</scope>
    <source>
        <strain evidence="9">Ps006</strain>
    </source>
</reference>
<keyword evidence="4 6" id="KW-0520">NAD</keyword>
<evidence type="ECO:0000256" key="4">
    <source>
        <dbReference type="ARBA" id="ARBA00023027"/>
    </source>
</evidence>
<dbReference type="Proteomes" id="UP000067111">
    <property type="component" value="Unassembled WGS sequence"/>
</dbReference>
<dbReference type="EC" id="1.7.1.17" evidence="6"/>
<evidence type="ECO:0000313" key="9">
    <source>
        <dbReference type="Proteomes" id="UP000067111"/>
    </source>
</evidence>
<keyword evidence="3 6" id="KW-0560">Oxidoreductase</keyword>
<evidence type="ECO:0000259" key="7">
    <source>
        <dbReference type="Pfam" id="PF02525"/>
    </source>
</evidence>
<dbReference type="EMBL" id="LRMR01000018">
    <property type="protein sequence ID" value="KWU49944.1"/>
    <property type="molecule type" value="Genomic_DNA"/>
</dbReference>
<dbReference type="InterPro" id="IPR050104">
    <property type="entry name" value="FMN-dep_NADH:Q_OxRdtase_AzoR1"/>
</dbReference>
<evidence type="ECO:0000313" key="8">
    <source>
        <dbReference type="EMBL" id="KWU49944.1"/>
    </source>
</evidence>
<dbReference type="Gene3D" id="3.40.50.360">
    <property type="match status" value="1"/>
</dbReference>
<comment type="subunit">
    <text evidence="6">Homodimer.</text>
</comment>
<comment type="function">
    <text evidence="6">Quinone reductase that provides resistance to thiol-specific stress caused by electrophilic quinones.</text>
</comment>
<dbReference type="HAMAP" id="MF_01216">
    <property type="entry name" value="Azoreductase_type1"/>
    <property type="match status" value="1"/>
</dbReference>
<comment type="function">
    <text evidence="6">Also exhibits azoreductase activity. Catalyzes the reductive cleavage of the azo bond in aromatic azo compounds to the corresponding amines.</text>
</comment>
<feature type="binding site" evidence="6">
    <location>
        <position position="10"/>
    </location>
    <ligand>
        <name>FMN</name>
        <dbReference type="ChEBI" id="CHEBI:58210"/>
    </ligand>
</feature>
<feature type="binding site" evidence="6">
    <location>
        <begin position="16"/>
        <end position="18"/>
    </location>
    <ligand>
        <name>FMN</name>
        <dbReference type="ChEBI" id="CHEBI:58210"/>
    </ligand>
</feature>
<comment type="similarity">
    <text evidence="6">Belongs to the azoreductase type 1 family.</text>
</comment>
<dbReference type="RefSeq" id="WP_060755066.1">
    <property type="nucleotide sequence ID" value="NZ_LRMR01000018.1"/>
</dbReference>
<keyword evidence="2 6" id="KW-0288">FMN</keyword>
<evidence type="ECO:0000256" key="3">
    <source>
        <dbReference type="ARBA" id="ARBA00023002"/>
    </source>
</evidence>
<keyword evidence="1 6" id="KW-0285">Flavoprotein</keyword>
<dbReference type="PANTHER" id="PTHR43741:SF2">
    <property type="entry name" value="FMN-DEPENDENT NADH:QUINONE OXIDOREDUCTASE"/>
    <property type="match status" value="1"/>
</dbReference>
<dbReference type="PANTHER" id="PTHR43741">
    <property type="entry name" value="FMN-DEPENDENT NADH-AZOREDUCTASE 1"/>
    <property type="match status" value="1"/>
</dbReference>
<dbReference type="InterPro" id="IPR029039">
    <property type="entry name" value="Flavoprotein-like_sf"/>
</dbReference>
<comment type="catalytic activity">
    <reaction evidence="5">
        <text>N,N-dimethyl-1,4-phenylenediamine + anthranilate + 2 NAD(+) = 2-(4-dimethylaminophenyl)diazenylbenzoate + 2 NADH + 2 H(+)</text>
        <dbReference type="Rhea" id="RHEA:55872"/>
        <dbReference type="ChEBI" id="CHEBI:15378"/>
        <dbReference type="ChEBI" id="CHEBI:15783"/>
        <dbReference type="ChEBI" id="CHEBI:16567"/>
        <dbReference type="ChEBI" id="CHEBI:57540"/>
        <dbReference type="ChEBI" id="CHEBI:57945"/>
        <dbReference type="ChEBI" id="CHEBI:71579"/>
        <dbReference type="EC" id="1.7.1.17"/>
    </reaction>
    <physiologicalReaction direction="right-to-left" evidence="5">
        <dbReference type="Rhea" id="RHEA:55874"/>
    </physiologicalReaction>
</comment>
<dbReference type="InterPro" id="IPR003680">
    <property type="entry name" value="Flavodoxin_fold"/>
</dbReference>
<feature type="binding site" evidence="6">
    <location>
        <begin position="146"/>
        <end position="149"/>
    </location>
    <ligand>
        <name>FMN</name>
        <dbReference type="ChEBI" id="CHEBI:58210"/>
    </ligand>
</feature>
<evidence type="ECO:0000256" key="5">
    <source>
        <dbReference type="ARBA" id="ARBA00048542"/>
    </source>
</evidence>
<dbReference type="GO" id="GO:0016652">
    <property type="term" value="F:oxidoreductase activity, acting on NAD(P)H as acceptor"/>
    <property type="evidence" value="ECO:0007669"/>
    <property type="project" value="UniProtKB-UniRule"/>
</dbReference>
<protein>
    <recommendedName>
        <fullName evidence="6">FMN dependent NADH:quinone oxidoreductase</fullName>
        <ecNumber evidence="6">1.6.5.-</ecNumber>
    </recommendedName>
    <alternativeName>
        <fullName evidence="6">Azo-dye reductase</fullName>
    </alternativeName>
    <alternativeName>
        <fullName evidence="6">FMN-dependent NADH-azo compound oxidoreductase</fullName>
    </alternativeName>
    <alternativeName>
        <fullName evidence="6">FMN-dependent NADH-azoreductase</fullName>
        <ecNumber evidence="6">1.7.1.17</ecNumber>
    </alternativeName>
</protein>
<comment type="catalytic activity">
    <reaction evidence="6">
        <text>2 a quinone + NADH + H(+) = 2 a 1,4-benzosemiquinone + NAD(+)</text>
        <dbReference type="Rhea" id="RHEA:65952"/>
        <dbReference type="ChEBI" id="CHEBI:15378"/>
        <dbReference type="ChEBI" id="CHEBI:57540"/>
        <dbReference type="ChEBI" id="CHEBI:57945"/>
        <dbReference type="ChEBI" id="CHEBI:132124"/>
        <dbReference type="ChEBI" id="CHEBI:134225"/>
    </reaction>
</comment>
<evidence type="ECO:0000256" key="2">
    <source>
        <dbReference type="ARBA" id="ARBA00022643"/>
    </source>
</evidence>
<dbReference type="GO" id="GO:0016655">
    <property type="term" value="F:oxidoreductase activity, acting on NAD(P)H, quinone or similar compound as acceptor"/>
    <property type="evidence" value="ECO:0007669"/>
    <property type="project" value="InterPro"/>
</dbReference>
<sequence>MKKMLVIHASPRGERSHSRRLAESFLSAWQAANPDARLTRREVGRAFIPHVTEAFVAANFYPEPQALPNVMKADLQLSDELVGELIEHELLVISMPLYNFGVPSGLKAWIDQIVRLGLTFDITQDSQGIAQYQPLLKGKRALIITSRGGSGFGPGGEYEWMNHADPYLRTVLGYIGIDDVRVIAAEGEESDKRVFLRACDEAERQLHDLAGHF</sequence>
<proteinExistence type="inferred from homology"/>
<organism evidence="8 9">
    <name type="scientific">Pseudomonas palleroniana</name>
    <dbReference type="NCBI Taxonomy" id="191390"/>
    <lineage>
        <taxon>Bacteria</taxon>
        <taxon>Pseudomonadati</taxon>
        <taxon>Pseudomonadota</taxon>
        <taxon>Gammaproteobacteria</taxon>
        <taxon>Pseudomonadales</taxon>
        <taxon>Pseudomonadaceae</taxon>
        <taxon>Pseudomonas</taxon>
    </lineage>
</organism>
<dbReference type="AlphaFoldDB" id="A0A0X7K2S6"/>
<dbReference type="GO" id="GO:0009055">
    <property type="term" value="F:electron transfer activity"/>
    <property type="evidence" value="ECO:0007669"/>
    <property type="project" value="UniProtKB-UniRule"/>
</dbReference>